<gene>
    <name evidence="5" type="ORF">FB459_0200</name>
</gene>
<organism evidence="5 6">
    <name type="scientific">Yimella lutea</name>
    <dbReference type="NCBI Taxonomy" id="587872"/>
    <lineage>
        <taxon>Bacteria</taxon>
        <taxon>Bacillati</taxon>
        <taxon>Actinomycetota</taxon>
        <taxon>Actinomycetes</taxon>
        <taxon>Micrococcales</taxon>
        <taxon>Dermacoccaceae</taxon>
        <taxon>Yimella</taxon>
    </lineage>
</organism>
<dbReference type="InterPro" id="IPR036188">
    <property type="entry name" value="FAD/NAD-bd_sf"/>
</dbReference>
<evidence type="ECO:0000256" key="2">
    <source>
        <dbReference type="ARBA" id="ARBA00023033"/>
    </source>
</evidence>
<keyword evidence="2" id="KW-0503">Monooxygenase</keyword>
<dbReference type="Proteomes" id="UP000320806">
    <property type="component" value="Unassembled WGS sequence"/>
</dbReference>
<evidence type="ECO:0000256" key="3">
    <source>
        <dbReference type="SAM" id="MobiDB-lite"/>
    </source>
</evidence>
<dbReference type="Pfam" id="PF13450">
    <property type="entry name" value="NAD_binding_8"/>
    <property type="match status" value="1"/>
</dbReference>
<dbReference type="Gene3D" id="3.50.50.60">
    <property type="entry name" value="FAD/NAD(P)-binding domain"/>
    <property type="match status" value="1"/>
</dbReference>
<reference evidence="5 6" key="1">
    <citation type="submission" date="2019-06" db="EMBL/GenBank/DDBJ databases">
        <title>Sequencing the genomes of 1000 actinobacteria strains.</title>
        <authorList>
            <person name="Klenk H.-P."/>
        </authorList>
    </citation>
    <scope>NUCLEOTIDE SEQUENCE [LARGE SCALE GENOMIC DNA]</scope>
    <source>
        <strain evidence="5 6">DSM 19828</strain>
    </source>
</reference>
<dbReference type="GO" id="GO:0004497">
    <property type="term" value="F:monooxygenase activity"/>
    <property type="evidence" value="ECO:0007669"/>
    <property type="project" value="UniProtKB-KW"/>
</dbReference>
<dbReference type="RefSeq" id="WP_141927139.1">
    <property type="nucleotide sequence ID" value="NZ_BAABCI010000004.1"/>
</dbReference>
<evidence type="ECO:0000256" key="1">
    <source>
        <dbReference type="ARBA" id="ARBA00023002"/>
    </source>
</evidence>
<dbReference type="PRINTS" id="PR00420">
    <property type="entry name" value="RNGMNOXGNASE"/>
</dbReference>
<proteinExistence type="predicted"/>
<sequence>MFDKLFNRAKSEPTHTASRTNAIRPRRIVVVGAGIAGLALAAALDPASFEVSVLEAEPQRETLGAALGLWPAARRALAGIGAAMGSADRPHNGALFTVGGRRLVRLPEPDIHLVPRPALLAALRRAVPAGVRIEQQLVEDPAQFDADLVIGADGVRSRVRGLVHPAASERVESPFVTMRGLTDDFNPDRFGEYWGRRRLFGVASVTDEQAYWFTAHRSTIGPEPLSSHEVLAEAREIFAGDAPVIRHTLDRCGSDTIATRLWTTPPMPRYVRDRYVVIGDAAHASLPNLGRGACDAILDAVTLAHTLNRGGSLRAWQTRRLPVTQAARLTAASLMRVATAL</sequence>
<dbReference type="EMBL" id="VFMO01000001">
    <property type="protein sequence ID" value="TQJ12834.1"/>
    <property type="molecule type" value="Genomic_DNA"/>
</dbReference>
<keyword evidence="1" id="KW-0560">Oxidoreductase</keyword>
<dbReference type="PANTHER" id="PTHR13789">
    <property type="entry name" value="MONOOXYGENASE"/>
    <property type="match status" value="1"/>
</dbReference>
<dbReference type="OrthoDB" id="9782160at2"/>
<evidence type="ECO:0000313" key="6">
    <source>
        <dbReference type="Proteomes" id="UP000320806"/>
    </source>
</evidence>
<dbReference type="InterPro" id="IPR002938">
    <property type="entry name" value="FAD-bd"/>
</dbReference>
<dbReference type="Pfam" id="PF01494">
    <property type="entry name" value="FAD_binding_3"/>
    <property type="match status" value="1"/>
</dbReference>
<dbReference type="GO" id="GO:0071949">
    <property type="term" value="F:FAD binding"/>
    <property type="evidence" value="ECO:0007669"/>
    <property type="project" value="InterPro"/>
</dbReference>
<keyword evidence="6" id="KW-1185">Reference proteome</keyword>
<dbReference type="AlphaFoldDB" id="A0A542EC20"/>
<feature type="compositionally biased region" description="Basic and acidic residues" evidence="3">
    <location>
        <begin position="1"/>
        <end position="13"/>
    </location>
</feature>
<comment type="caution">
    <text evidence="5">The sequence shown here is derived from an EMBL/GenBank/DDBJ whole genome shotgun (WGS) entry which is preliminary data.</text>
</comment>
<feature type="region of interest" description="Disordered" evidence="3">
    <location>
        <begin position="1"/>
        <end position="20"/>
    </location>
</feature>
<protein>
    <submittedName>
        <fullName evidence="5">2-polyprenyl-6-methoxyphenol hydroxylase-like FAD-dependent oxidoreductase</fullName>
    </submittedName>
</protein>
<dbReference type="PANTHER" id="PTHR13789:SF309">
    <property type="entry name" value="PUTATIVE (AFU_ORTHOLOGUE AFUA_6G14510)-RELATED"/>
    <property type="match status" value="1"/>
</dbReference>
<accession>A0A542EC20</accession>
<name>A0A542EC20_9MICO</name>
<evidence type="ECO:0000313" key="5">
    <source>
        <dbReference type="EMBL" id="TQJ12834.1"/>
    </source>
</evidence>
<dbReference type="InterPro" id="IPR050493">
    <property type="entry name" value="FAD-dep_Monooxygenase_BioMet"/>
</dbReference>
<evidence type="ECO:0000259" key="4">
    <source>
        <dbReference type="Pfam" id="PF01494"/>
    </source>
</evidence>
<dbReference type="SUPFAM" id="SSF51905">
    <property type="entry name" value="FAD/NAD(P)-binding domain"/>
    <property type="match status" value="1"/>
</dbReference>
<feature type="domain" description="FAD-binding" evidence="4">
    <location>
        <begin position="140"/>
        <end position="307"/>
    </location>
</feature>